<evidence type="ECO:0000256" key="1">
    <source>
        <dbReference type="ARBA" id="ARBA00001946"/>
    </source>
</evidence>
<keyword evidence="8 11" id="KW-0460">Magnesium</keyword>
<dbReference type="SMART" id="SM00852">
    <property type="entry name" value="MoCF_biosynth"/>
    <property type="match status" value="1"/>
</dbReference>
<dbReference type="GO" id="GO:0005829">
    <property type="term" value="C:cytosol"/>
    <property type="evidence" value="ECO:0007669"/>
    <property type="project" value="TreeGrafter"/>
</dbReference>
<organism evidence="13 14">
    <name type="scientific">Guyparkeria halophila</name>
    <dbReference type="NCBI Taxonomy" id="47960"/>
    <lineage>
        <taxon>Bacteria</taxon>
        <taxon>Pseudomonadati</taxon>
        <taxon>Pseudomonadota</taxon>
        <taxon>Gammaproteobacteria</taxon>
        <taxon>Chromatiales</taxon>
        <taxon>Thioalkalibacteraceae</taxon>
        <taxon>Guyparkeria</taxon>
    </lineage>
</organism>
<evidence type="ECO:0000256" key="8">
    <source>
        <dbReference type="ARBA" id="ARBA00022842"/>
    </source>
</evidence>
<dbReference type="PROSITE" id="PS01079">
    <property type="entry name" value="MOCF_BIOSYNTHESIS_2"/>
    <property type="match status" value="1"/>
</dbReference>
<dbReference type="GO" id="GO:0061599">
    <property type="term" value="F:molybdopterin molybdotransferase activity"/>
    <property type="evidence" value="ECO:0007669"/>
    <property type="project" value="UniProtKB-UniRule"/>
</dbReference>
<dbReference type="UniPathway" id="UPA00344"/>
<proteinExistence type="inferred from homology"/>
<dbReference type="AlphaFoldDB" id="A0A6I6DBC7"/>
<dbReference type="KEGG" id="ghl:GM160_08815"/>
<protein>
    <recommendedName>
        <fullName evidence="11">Molybdopterin molybdenumtransferase</fullName>
        <ecNumber evidence="11">2.10.1.1</ecNumber>
    </recommendedName>
</protein>
<dbReference type="NCBIfam" id="NF045515">
    <property type="entry name" value="Glp_gephyrin"/>
    <property type="match status" value="1"/>
</dbReference>
<dbReference type="GO" id="GO:0046872">
    <property type="term" value="F:metal ion binding"/>
    <property type="evidence" value="ECO:0007669"/>
    <property type="project" value="UniProtKB-UniRule"/>
</dbReference>
<dbReference type="InterPro" id="IPR001453">
    <property type="entry name" value="MoaB/Mog_dom"/>
</dbReference>
<comment type="pathway">
    <text evidence="3 11">Cofactor biosynthesis; molybdopterin biosynthesis.</text>
</comment>
<feature type="domain" description="MoaB/Mog" evidence="12">
    <location>
        <begin position="173"/>
        <end position="309"/>
    </location>
</feature>
<evidence type="ECO:0000256" key="3">
    <source>
        <dbReference type="ARBA" id="ARBA00005046"/>
    </source>
</evidence>
<reference evidence="13 14" key="1">
    <citation type="submission" date="2019-11" db="EMBL/GenBank/DDBJ databases">
        <authorList>
            <person name="Zhang J."/>
            <person name="Sun C."/>
        </authorList>
    </citation>
    <scope>NUCLEOTIDE SEQUENCE [LARGE SCALE GENOMIC DNA]</scope>
    <source>
        <strain evidence="14">sp2</strain>
    </source>
</reference>
<dbReference type="RefSeq" id="WP_156574640.1">
    <property type="nucleotide sequence ID" value="NZ_CP046415.1"/>
</dbReference>
<evidence type="ECO:0000256" key="6">
    <source>
        <dbReference type="ARBA" id="ARBA00022679"/>
    </source>
</evidence>
<dbReference type="Pfam" id="PF00994">
    <property type="entry name" value="MoCF_biosynth"/>
    <property type="match status" value="1"/>
</dbReference>
<dbReference type="InterPro" id="IPR008284">
    <property type="entry name" value="MoCF_biosynth_CS"/>
</dbReference>
<keyword evidence="6 11" id="KW-0808">Transferase</keyword>
<keyword evidence="9 11" id="KW-0501">Molybdenum cofactor biosynthesis</keyword>
<comment type="cofactor">
    <cofactor evidence="1 11">
        <name>Mg(2+)</name>
        <dbReference type="ChEBI" id="CHEBI:18420"/>
    </cofactor>
</comment>
<name>A0A6I6DBC7_9GAMM</name>
<dbReference type="SUPFAM" id="SSF63882">
    <property type="entry name" value="MoeA N-terminal region -like"/>
    <property type="match status" value="1"/>
</dbReference>
<evidence type="ECO:0000256" key="2">
    <source>
        <dbReference type="ARBA" id="ARBA00002901"/>
    </source>
</evidence>
<keyword evidence="14" id="KW-1185">Reference proteome</keyword>
<dbReference type="InterPro" id="IPR038987">
    <property type="entry name" value="MoeA-like"/>
</dbReference>
<comment type="function">
    <text evidence="2 11">Catalyzes the insertion of molybdate into adenylated molybdopterin with the concomitant release of AMP.</text>
</comment>
<dbReference type="InterPro" id="IPR005111">
    <property type="entry name" value="MoeA_C_domain_IV"/>
</dbReference>
<evidence type="ECO:0000256" key="5">
    <source>
        <dbReference type="ARBA" id="ARBA00022505"/>
    </source>
</evidence>
<dbReference type="Gene3D" id="2.170.190.11">
    <property type="entry name" value="Molybdopterin biosynthesis moea protein, domain 3"/>
    <property type="match status" value="1"/>
</dbReference>
<evidence type="ECO:0000256" key="7">
    <source>
        <dbReference type="ARBA" id="ARBA00022723"/>
    </source>
</evidence>
<evidence type="ECO:0000259" key="12">
    <source>
        <dbReference type="SMART" id="SM00852"/>
    </source>
</evidence>
<comment type="similarity">
    <text evidence="4 11">Belongs to the MoeA family.</text>
</comment>
<evidence type="ECO:0000256" key="11">
    <source>
        <dbReference type="RuleBase" id="RU365090"/>
    </source>
</evidence>
<dbReference type="SUPFAM" id="SSF53218">
    <property type="entry name" value="Molybdenum cofactor biosynthesis proteins"/>
    <property type="match status" value="1"/>
</dbReference>
<dbReference type="GO" id="GO:0006777">
    <property type="term" value="P:Mo-molybdopterin cofactor biosynthetic process"/>
    <property type="evidence" value="ECO:0007669"/>
    <property type="project" value="UniProtKB-UniRule"/>
</dbReference>
<dbReference type="NCBIfam" id="TIGR00177">
    <property type="entry name" value="molyb_syn"/>
    <property type="match status" value="1"/>
</dbReference>
<keyword evidence="5 11" id="KW-0500">Molybdenum</keyword>
<evidence type="ECO:0000313" key="13">
    <source>
        <dbReference type="EMBL" id="QGT78982.1"/>
    </source>
</evidence>
<evidence type="ECO:0000256" key="9">
    <source>
        <dbReference type="ARBA" id="ARBA00023150"/>
    </source>
</evidence>
<evidence type="ECO:0000313" key="14">
    <source>
        <dbReference type="Proteomes" id="UP000427716"/>
    </source>
</evidence>
<sequence length="397" mass="41847">MESVEQVIERLIQWIEPLGETERVPVLESVGRVLAEPLTAPRDVPIAPLSLFDGYAAAGPLVSGNSLPVVGKQFAGDAPARLDPGTAMRIFTGALLPEGADTVIAQESVTVEDGRVRWDEDVSVGAGVRATGADTREGQTLLDRGTHINAAMLGLIASTGVASVPVSRRVRVALLTTGDELLAPGEPFAPGKIYDANGPMLEALLSAAGVEIVQRAVLPDDPIVIDARLREAAEADLIVTSGGVSVGEADLVRAGVEALGRIDHWRIFLKPGKPLAIGEVLGTPFLGLPGNPVSTFVTYLRFVRTAIDRLAGRTDPGAWPVQPLPLAAARRGGDRPEYIRVRRVEVDGRVQLEAYPDQNSGLLSSLAWADGLALVPPDARLAAGDTVEFTAFKELGL</sequence>
<evidence type="ECO:0000256" key="10">
    <source>
        <dbReference type="ARBA" id="ARBA00047317"/>
    </source>
</evidence>
<dbReference type="Gene3D" id="3.90.105.10">
    <property type="entry name" value="Molybdopterin biosynthesis moea protein, domain 2"/>
    <property type="match status" value="1"/>
</dbReference>
<comment type="catalytic activity">
    <reaction evidence="10">
        <text>adenylyl-molybdopterin + molybdate = Mo-molybdopterin + AMP + H(+)</text>
        <dbReference type="Rhea" id="RHEA:35047"/>
        <dbReference type="ChEBI" id="CHEBI:15378"/>
        <dbReference type="ChEBI" id="CHEBI:36264"/>
        <dbReference type="ChEBI" id="CHEBI:62727"/>
        <dbReference type="ChEBI" id="CHEBI:71302"/>
        <dbReference type="ChEBI" id="CHEBI:456215"/>
        <dbReference type="EC" id="2.10.1.1"/>
    </reaction>
</comment>
<dbReference type="Gene3D" id="3.40.980.10">
    <property type="entry name" value="MoaB/Mog-like domain"/>
    <property type="match status" value="1"/>
</dbReference>
<dbReference type="CDD" id="cd00887">
    <property type="entry name" value="MoeA"/>
    <property type="match status" value="1"/>
</dbReference>
<dbReference type="PANTHER" id="PTHR10192:SF5">
    <property type="entry name" value="GEPHYRIN"/>
    <property type="match status" value="1"/>
</dbReference>
<accession>A0A6I6DBC7</accession>
<dbReference type="InterPro" id="IPR036425">
    <property type="entry name" value="MoaB/Mog-like_dom_sf"/>
</dbReference>
<dbReference type="PANTHER" id="PTHR10192">
    <property type="entry name" value="MOLYBDOPTERIN BIOSYNTHESIS PROTEIN"/>
    <property type="match status" value="1"/>
</dbReference>
<dbReference type="Pfam" id="PF03453">
    <property type="entry name" value="MoeA_N"/>
    <property type="match status" value="1"/>
</dbReference>
<dbReference type="InterPro" id="IPR036688">
    <property type="entry name" value="MoeA_C_domain_IV_sf"/>
</dbReference>
<gene>
    <name evidence="13" type="ORF">GM160_08815</name>
</gene>
<dbReference type="Gene3D" id="2.40.340.10">
    <property type="entry name" value="MoeA, C-terminal, domain IV"/>
    <property type="match status" value="1"/>
</dbReference>
<dbReference type="InterPro" id="IPR005110">
    <property type="entry name" value="MoeA_linker/N"/>
</dbReference>
<dbReference type="Pfam" id="PF03454">
    <property type="entry name" value="MoeA_C"/>
    <property type="match status" value="1"/>
</dbReference>
<keyword evidence="7 11" id="KW-0479">Metal-binding</keyword>
<dbReference type="SUPFAM" id="SSF63867">
    <property type="entry name" value="MoeA C-terminal domain-like"/>
    <property type="match status" value="1"/>
</dbReference>
<dbReference type="EC" id="2.10.1.1" evidence="11"/>
<dbReference type="FunFam" id="3.40.980.10:FF:000004">
    <property type="entry name" value="Molybdopterin molybdenumtransferase"/>
    <property type="match status" value="1"/>
</dbReference>
<dbReference type="EMBL" id="CP046415">
    <property type="protein sequence ID" value="QGT78982.1"/>
    <property type="molecule type" value="Genomic_DNA"/>
</dbReference>
<dbReference type="Proteomes" id="UP000427716">
    <property type="component" value="Chromosome"/>
</dbReference>
<dbReference type="InterPro" id="IPR036135">
    <property type="entry name" value="MoeA_linker/N_sf"/>
</dbReference>
<evidence type="ECO:0000256" key="4">
    <source>
        <dbReference type="ARBA" id="ARBA00010763"/>
    </source>
</evidence>